<dbReference type="PRINTS" id="PR00633">
    <property type="entry name" value="RCCNDNSATION"/>
</dbReference>
<dbReference type="KEGG" id="llu:AKJ09_11045"/>
<dbReference type="PROSITE" id="PS50012">
    <property type="entry name" value="RCC1_3"/>
    <property type="match status" value="6"/>
</dbReference>
<dbReference type="Pfam" id="PF25390">
    <property type="entry name" value="WD40_RLD"/>
    <property type="match status" value="1"/>
</dbReference>
<organism evidence="3 4">
    <name type="scientific">Labilithrix luteola</name>
    <dbReference type="NCBI Taxonomy" id="1391654"/>
    <lineage>
        <taxon>Bacteria</taxon>
        <taxon>Pseudomonadati</taxon>
        <taxon>Myxococcota</taxon>
        <taxon>Polyangia</taxon>
        <taxon>Polyangiales</taxon>
        <taxon>Labilitrichaceae</taxon>
        <taxon>Labilithrix</taxon>
    </lineage>
</organism>
<keyword evidence="4" id="KW-1185">Reference proteome</keyword>
<dbReference type="InterPro" id="IPR000408">
    <property type="entry name" value="Reg_chr_condens"/>
</dbReference>
<evidence type="ECO:0000313" key="4">
    <source>
        <dbReference type="Proteomes" id="UP000064967"/>
    </source>
</evidence>
<dbReference type="Gene3D" id="2.130.10.30">
    <property type="entry name" value="Regulator of chromosome condensation 1/beta-lactamase-inhibitor protein II"/>
    <property type="match status" value="2"/>
</dbReference>
<accession>A0A0K1QFF6</accession>
<evidence type="ECO:0000256" key="1">
    <source>
        <dbReference type="ARBA" id="ARBA00022737"/>
    </source>
</evidence>
<gene>
    <name evidence="3" type="ORF">AKJ09_11045</name>
</gene>
<dbReference type="SUPFAM" id="SSF50985">
    <property type="entry name" value="RCC1/BLIP-II"/>
    <property type="match status" value="2"/>
</dbReference>
<dbReference type="Pfam" id="PF13540">
    <property type="entry name" value="RCC1_2"/>
    <property type="match status" value="1"/>
</dbReference>
<keyword evidence="1" id="KW-0677">Repeat</keyword>
<feature type="domain" description="RCC1-like" evidence="2">
    <location>
        <begin position="113"/>
        <end position="421"/>
    </location>
</feature>
<dbReference type="InterPro" id="IPR009091">
    <property type="entry name" value="RCC1/BLIP-II"/>
</dbReference>
<evidence type="ECO:0000313" key="3">
    <source>
        <dbReference type="EMBL" id="AKV04382.1"/>
    </source>
</evidence>
<dbReference type="InterPro" id="IPR051625">
    <property type="entry name" value="Signaling_Regulatory_Domain"/>
</dbReference>
<proteinExistence type="predicted"/>
<protein>
    <submittedName>
        <fullName evidence="3">BNR repeat domain protein</fullName>
    </submittedName>
</protein>
<dbReference type="PANTHER" id="PTHR22872">
    <property type="entry name" value="BTK-BINDING PROTEIN-RELATED"/>
    <property type="match status" value="1"/>
</dbReference>
<reference evidence="3 4" key="1">
    <citation type="submission" date="2015-08" db="EMBL/GenBank/DDBJ databases">
        <authorList>
            <person name="Babu N.S."/>
            <person name="Beckwith C.J."/>
            <person name="Beseler K.G."/>
            <person name="Brison A."/>
            <person name="Carone J.V."/>
            <person name="Caskin T.P."/>
            <person name="Diamond M."/>
            <person name="Durham M.E."/>
            <person name="Foxe J.M."/>
            <person name="Go M."/>
            <person name="Henderson B.A."/>
            <person name="Jones I.B."/>
            <person name="McGettigan J.A."/>
            <person name="Micheletti S.J."/>
            <person name="Nasrallah M.E."/>
            <person name="Ortiz D."/>
            <person name="Piller C.R."/>
            <person name="Privatt S.R."/>
            <person name="Schneider S.L."/>
            <person name="Sharp S."/>
            <person name="Smith T.C."/>
            <person name="Stanton J.D."/>
            <person name="Ullery H.E."/>
            <person name="Wilson R.J."/>
            <person name="Serrano M.G."/>
            <person name="Buck G."/>
            <person name="Lee V."/>
            <person name="Wang Y."/>
            <person name="Carvalho R."/>
            <person name="Voegtly L."/>
            <person name="Shi R."/>
            <person name="Duckworth R."/>
            <person name="Johnson A."/>
            <person name="Loviza R."/>
            <person name="Walstead R."/>
            <person name="Shah Z."/>
            <person name="Kiflezghi M."/>
            <person name="Wade K."/>
            <person name="Ball S.L."/>
            <person name="Bradley K.W."/>
            <person name="Asai D.J."/>
            <person name="Bowman C.A."/>
            <person name="Russell D.A."/>
            <person name="Pope W.H."/>
            <person name="Jacobs-Sera D."/>
            <person name="Hendrix R.W."/>
            <person name="Hatfull G.F."/>
        </authorList>
    </citation>
    <scope>NUCLEOTIDE SEQUENCE [LARGE SCALE GENOMIC DNA]</scope>
    <source>
        <strain evidence="3 4">DSM 27648</strain>
    </source>
</reference>
<name>A0A0K1QFF6_9BACT</name>
<dbReference type="AlphaFoldDB" id="A0A0K1QFF6"/>
<dbReference type="InterPro" id="IPR058923">
    <property type="entry name" value="RCC1-like_dom"/>
</dbReference>
<dbReference type="STRING" id="1391654.AKJ09_11045"/>
<dbReference type="Proteomes" id="UP000064967">
    <property type="component" value="Chromosome"/>
</dbReference>
<sequence length="430" mass="45193">MLSVVGAFAVAGVSVVGCESALGLDDARVRTSDDAAPAAADVSDLPDVPDVVSDVPDRVPNRVPYVVSSLGDHTCAVTPDKRAYCWGDNTEGQLGDGTTETRSTPVLVAPFDDVVDVSAGYTHSCLVRSNSDVYCWGKNDRGQLGDGTKIDRREASALTMSGALNVGVAGWHTCVVTALRTVRCWGDNYYGALGDSTFTARTRYVDVLGLSDVTSLAVGVMHNCAATDQGYVYCWGRSVFGELGYAVEGDAGSPDPNDPGSPIAQRVPGLTDVASVVAGEDHTCAIRKNGQVVCWGRNDYSQLGDGTGIGRTTPAPVLGDPTYAVHLTAGGFNSCATFSGGKVRCWGRNNFGQLGNGNTNQGETVPSPPIVWLADVERLSTGEHTCAWRKDGKLFCWGRNDLGQLGLGSISDYELQPREVTFPALPSASP</sequence>
<dbReference type="EMBL" id="CP012333">
    <property type="protein sequence ID" value="AKV04382.1"/>
    <property type="molecule type" value="Genomic_DNA"/>
</dbReference>
<evidence type="ECO:0000259" key="2">
    <source>
        <dbReference type="Pfam" id="PF25390"/>
    </source>
</evidence>